<feature type="domain" description="DUF4440" evidence="1">
    <location>
        <begin position="14"/>
        <end position="128"/>
    </location>
</feature>
<dbReference type="Proteomes" id="UP000503129">
    <property type="component" value="Chromosome"/>
</dbReference>
<name>A0A856MKS0_9CYAN</name>
<evidence type="ECO:0000313" key="3">
    <source>
        <dbReference type="Proteomes" id="UP000503129"/>
    </source>
</evidence>
<protein>
    <recommendedName>
        <fullName evidence="1">DUF4440 domain-containing protein</fullName>
    </recommendedName>
</protein>
<dbReference type="EMBL" id="CP030118">
    <property type="protein sequence ID" value="QDL10959.1"/>
    <property type="molecule type" value="Genomic_DNA"/>
</dbReference>
<dbReference type="Pfam" id="PF14534">
    <property type="entry name" value="DUF4440"/>
    <property type="match status" value="1"/>
</dbReference>
<proteinExistence type="predicted"/>
<dbReference type="AlphaFoldDB" id="A0A856MKS0"/>
<accession>A0A856MKS0</accession>
<evidence type="ECO:0000313" key="2">
    <source>
        <dbReference type="EMBL" id="QDL10959.1"/>
    </source>
</evidence>
<dbReference type="KEGG" id="bsen:DP114_26355"/>
<evidence type="ECO:0000259" key="1">
    <source>
        <dbReference type="Pfam" id="PF14534"/>
    </source>
</evidence>
<dbReference type="InterPro" id="IPR032710">
    <property type="entry name" value="NTF2-like_dom_sf"/>
</dbReference>
<organism evidence="2 3">
    <name type="scientific">Brasilonema sennae CENA114</name>
    <dbReference type="NCBI Taxonomy" id="415709"/>
    <lineage>
        <taxon>Bacteria</taxon>
        <taxon>Bacillati</taxon>
        <taxon>Cyanobacteriota</taxon>
        <taxon>Cyanophyceae</taxon>
        <taxon>Nostocales</taxon>
        <taxon>Scytonemataceae</taxon>
        <taxon>Brasilonema</taxon>
        <taxon>Bromeliae group (in: Brasilonema)</taxon>
    </lineage>
</organism>
<dbReference type="InterPro" id="IPR011944">
    <property type="entry name" value="Steroid_delta5-4_isomerase"/>
</dbReference>
<keyword evidence="3" id="KW-1185">Reference proteome</keyword>
<dbReference type="NCBIfam" id="TIGR02246">
    <property type="entry name" value="SgcJ/EcaC family oxidoreductase"/>
    <property type="match status" value="1"/>
</dbReference>
<reference evidence="2 3" key="1">
    <citation type="submission" date="2018-06" db="EMBL/GenBank/DDBJ databases">
        <title>Comparative genomics of Brasilonema spp. strains.</title>
        <authorList>
            <person name="Alvarenga D.O."/>
            <person name="Fiore M.F."/>
            <person name="Varani A.M."/>
        </authorList>
    </citation>
    <scope>NUCLEOTIDE SEQUENCE [LARGE SCALE GENOMIC DNA]</scope>
    <source>
        <strain evidence="2 3">CENA114</strain>
    </source>
</reference>
<dbReference type="RefSeq" id="WP_169264513.1">
    <property type="nucleotide sequence ID" value="NZ_CAWOXK010000001.1"/>
</dbReference>
<gene>
    <name evidence="2" type="ORF">DP114_26355</name>
</gene>
<dbReference type="Gene3D" id="3.10.450.50">
    <property type="match status" value="1"/>
</dbReference>
<dbReference type="SUPFAM" id="SSF54427">
    <property type="entry name" value="NTF2-like"/>
    <property type="match status" value="1"/>
</dbReference>
<sequence>MSTTETSAKDEAAIKAVMTTFAEAWNAKDAEHLATLFAEDIDFVDVLGRWYKGRTEAKQGHAQALASFLSDNQMTITDTQIKFLTPDVAVAHTTWETTGQKSPDEVHRIENIGVWTAVTTRKENTWQITAFHNTGTVPLSD</sequence>
<dbReference type="InterPro" id="IPR027843">
    <property type="entry name" value="DUF4440"/>
</dbReference>